<evidence type="ECO:0000256" key="4">
    <source>
        <dbReference type="ARBA" id="ARBA00023140"/>
    </source>
</evidence>
<dbReference type="Proteomes" id="UP000016935">
    <property type="component" value="Unassembled WGS sequence"/>
</dbReference>
<evidence type="ECO:0000313" key="6">
    <source>
        <dbReference type="EMBL" id="EOA83441.1"/>
    </source>
</evidence>
<dbReference type="PANTHER" id="PTHR43798">
    <property type="entry name" value="MONOACYLGLYCEROL LIPASE"/>
    <property type="match status" value="1"/>
</dbReference>
<dbReference type="InterPro" id="IPR050266">
    <property type="entry name" value="AB_hydrolase_sf"/>
</dbReference>
<dbReference type="GO" id="GO:0046464">
    <property type="term" value="P:acylglycerol catabolic process"/>
    <property type="evidence" value="ECO:0007669"/>
    <property type="project" value="TreeGrafter"/>
</dbReference>
<gene>
    <name evidence="6" type="ORF">SETTUDRAFT_164821</name>
</gene>
<comment type="subcellular location">
    <subcellularLocation>
        <location evidence="1">Peroxisome</location>
    </subcellularLocation>
</comment>
<keyword evidence="3" id="KW-0843">Virulence</keyword>
<dbReference type="AlphaFoldDB" id="R0IE68"/>
<dbReference type="RefSeq" id="XP_008029155.1">
    <property type="nucleotide sequence ID" value="XM_008030964.1"/>
</dbReference>
<dbReference type="GO" id="GO:0005777">
    <property type="term" value="C:peroxisome"/>
    <property type="evidence" value="ECO:0007669"/>
    <property type="project" value="UniProtKB-SubCell"/>
</dbReference>
<dbReference type="GO" id="GO:0047372">
    <property type="term" value="F:monoacylglycerol lipase activity"/>
    <property type="evidence" value="ECO:0007669"/>
    <property type="project" value="TreeGrafter"/>
</dbReference>
<dbReference type="InterPro" id="IPR000073">
    <property type="entry name" value="AB_hydrolase_1"/>
</dbReference>
<evidence type="ECO:0000256" key="2">
    <source>
        <dbReference type="ARBA" id="ARBA00005668"/>
    </source>
</evidence>
<name>R0IE68_EXST2</name>
<reference evidence="6 7" key="2">
    <citation type="journal article" date="2013" name="PLoS Genet.">
        <title>Comparative genome structure, secondary metabolite, and effector coding capacity across Cochliobolus pathogens.</title>
        <authorList>
            <person name="Condon B.J."/>
            <person name="Leng Y."/>
            <person name="Wu D."/>
            <person name="Bushley K.E."/>
            <person name="Ohm R.A."/>
            <person name="Otillar R."/>
            <person name="Martin J."/>
            <person name="Schackwitz W."/>
            <person name="Grimwood J."/>
            <person name="MohdZainudin N."/>
            <person name="Xue C."/>
            <person name="Wang R."/>
            <person name="Manning V.A."/>
            <person name="Dhillon B."/>
            <person name="Tu Z.J."/>
            <person name="Steffenson B.J."/>
            <person name="Salamov A."/>
            <person name="Sun H."/>
            <person name="Lowry S."/>
            <person name="LaButti K."/>
            <person name="Han J."/>
            <person name="Copeland A."/>
            <person name="Lindquist E."/>
            <person name="Barry K."/>
            <person name="Schmutz J."/>
            <person name="Baker S.E."/>
            <person name="Ciuffetti L.M."/>
            <person name="Grigoriev I.V."/>
            <person name="Zhong S."/>
            <person name="Turgeon B.G."/>
        </authorList>
    </citation>
    <scope>NUCLEOTIDE SEQUENCE [LARGE SCALE GENOMIC DNA]</scope>
    <source>
        <strain evidence="7">28A</strain>
    </source>
</reference>
<comment type="similarity">
    <text evidence="2">Belongs to the AB hydrolase superfamily. AKT2 hydrolase family.</text>
</comment>
<evidence type="ECO:0000256" key="1">
    <source>
        <dbReference type="ARBA" id="ARBA00004275"/>
    </source>
</evidence>
<feature type="domain" description="AB hydrolase-1" evidence="5">
    <location>
        <begin position="30"/>
        <end position="132"/>
    </location>
</feature>
<protein>
    <recommendedName>
        <fullName evidence="5">AB hydrolase-1 domain-containing protein</fullName>
    </recommendedName>
</protein>
<organism evidence="6 7">
    <name type="scientific">Exserohilum turcicum (strain 28A)</name>
    <name type="common">Northern leaf blight fungus</name>
    <name type="synonym">Setosphaeria turcica</name>
    <dbReference type="NCBI Taxonomy" id="671987"/>
    <lineage>
        <taxon>Eukaryota</taxon>
        <taxon>Fungi</taxon>
        <taxon>Dikarya</taxon>
        <taxon>Ascomycota</taxon>
        <taxon>Pezizomycotina</taxon>
        <taxon>Dothideomycetes</taxon>
        <taxon>Pleosporomycetidae</taxon>
        <taxon>Pleosporales</taxon>
        <taxon>Pleosporineae</taxon>
        <taxon>Pleosporaceae</taxon>
        <taxon>Exserohilum</taxon>
    </lineage>
</organism>
<accession>R0IE68</accession>
<dbReference type="PANTHER" id="PTHR43798:SF33">
    <property type="entry name" value="HYDROLASE, PUTATIVE (AFU_ORTHOLOGUE AFUA_2G14860)-RELATED"/>
    <property type="match status" value="1"/>
</dbReference>
<dbReference type="OrthoDB" id="19657at2759"/>
<keyword evidence="4" id="KW-0576">Peroxisome</keyword>
<dbReference type="SUPFAM" id="SSF53474">
    <property type="entry name" value="alpha/beta-Hydrolases"/>
    <property type="match status" value="1"/>
</dbReference>
<dbReference type="eggNOG" id="ENOG502S7C5">
    <property type="taxonomic scope" value="Eukaryota"/>
</dbReference>
<dbReference type="InterPro" id="IPR029058">
    <property type="entry name" value="AB_hydrolase_fold"/>
</dbReference>
<sequence>MSATQTMMVPHLGGITASYRLSSRFEPSKPTLVLVNSFLTSAALYDSFFANEAVTSRMNLLAIELLGHGQTRAHKVEHWTYWDTAMMNLQVMEALGIQKAFVLGTSQGGWVTVRMALLSPSKILGIMPLGSSLDYESERSRQLGCWEALEPLAAMVTGELSAKNNQPTPDFAPTDAFGNFLVEQGFGPECPADVKDYWIAHLQNTYKGDEGRRRMRMAAICLRDRDGLHLRAADVTCPVLWLHGTKDTVYSVANAQEEIKLFTNSPEARLEIIEGGQHFLNASKPNEVMDKAIAFVTKYAPRAVSSL</sequence>
<evidence type="ECO:0000259" key="5">
    <source>
        <dbReference type="Pfam" id="PF00561"/>
    </source>
</evidence>
<dbReference type="InterPro" id="IPR000639">
    <property type="entry name" value="Epox_hydrolase-like"/>
</dbReference>
<dbReference type="PRINTS" id="PR00412">
    <property type="entry name" value="EPOXHYDRLASE"/>
</dbReference>
<proteinExistence type="inferred from homology"/>
<keyword evidence="7" id="KW-1185">Reference proteome</keyword>
<dbReference type="GO" id="GO:0016020">
    <property type="term" value="C:membrane"/>
    <property type="evidence" value="ECO:0007669"/>
    <property type="project" value="TreeGrafter"/>
</dbReference>
<dbReference type="EMBL" id="KB908833">
    <property type="protein sequence ID" value="EOA83441.1"/>
    <property type="molecule type" value="Genomic_DNA"/>
</dbReference>
<dbReference type="HOGENOM" id="CLU_062856_0_0_1"/>
<dbReference type="STRING" id="671987.R0IE68"/>
<dbReference type="Pfam" id="PF00561">
    <property type="entry name" value="Abhydrolase_1"/>
    <property type="match status" value="1"/>
</dbReference>
<dbReference type="Gene3D" id="3.40.50.1820">
    <property type="entry name" value="alpha/beta hydrolase"/>
    <property type="match status" value="1"/>
</dbReference>
<reference evidence="6 7" key="1">
    <citation type="journal article" date="2012" name="PLoS Pathog.">
        <title>Diverse lifestyles and strategies of plant pathogenesis encoded in the genomes of eighteen Dothideomycetes fungi.</title>
        <authorList>
            <person name="Ohm R.A."/>
            <person name="Feau N."/>
            <person name="Henrissat B."/>
            <person name="Schoch C.L."/>
            <person name="Horwitz B.A."/>
            <person name="Barry K.W."/>
            <person name="Condon B.J."/>
            <person name="Copeland A.C."/>
            <person name="Dhillon B."/>
            <person name="Glaser F."/>
            <person name="Hesse C.N."/>
            <person name="Kosti I."/>
            <person name="LaButti K."/>
            <person name="Lindquist E.A."/>
            <person name="Lucas S."/>
            <person name="Salamov A.A."/>
            <person name="Bradshaw R.E."/>
            <person name="Ciuffetti L."/>
            <person name="Hamelin R.C."/>
            <person name="Kema G.H.J."/>
            <person name="Lawrence C."/>
            <person name="Scott J.A."/>
            <person name="Spatafora J.W."/>
            <person name="Turgeon B.G."/>
            <person name="de Wit P.J.G.M."/>
            <person name="Zhong S."/>
            <person name="Goodwin S.B."/>
            <person name="Grigoriev I.V."/>
        </authorList>
    </citation>
    <scope>NUCLEOTIDE SEQUENCE [LARGE SCALE GENOMIC DNA]</scope>
    <source>
        <strain evidence="7">28A</strain>
    </source>
</reference>
<evidence type="ECO:0000256" key="3">
    <source>
        <dbReference type="ARBA" id="ARBA00023026"/>
    </source>
</evidence>
<dbReference type="GeneID" id="19399254"/>
<evidence type="ECO:0000313" key="7">
    <source>
        <dbReference type="Proteomes" id="UP000016935"/>
    </source>
</evidence>